<keyword evidence="4" id="KW-0723">Serine/threonine-protein kinase</keyword>
<evidence type="ECO:0000256" key="5">
    <source>
        <dbReference type="ARBA" id="ARBA00022679"/>
    </source>
</evidence>
<dbReference type="AlphaFoldDB" id="A0A7J6HW22"/>
<evidence type="ECO:0000256" key="1">
    <source>
        <dbReference type="ARBA" id="ARBA00004162"/>
    </source>
</evidence>
<keyword evidence="10" id="KW-1133">Transmembrane helix</keyword>
<gene>
    <name evidence="14" type="ORF">G4B88_023779</name>
</gene>
<evidence type="ECO:0000256" key="8">
    <source>
        <dbReference type="ARBA" id="ARBA00022777"/>
    </source>
</evidence>
<comment type="caution">
    <text evidence="14">The sequence shown here is derived from an EMBL/GenBank/DDBJ whole genome shotgun (WGS) entry which is preliminary data.</text>
</comment>
<comment type="catalytic activity">
    <reaction evidence="12">
        <text>L-threonyl-[protein] + ATP = O-phospho-L-threonyl-[protein] + ADP + H(+)</text>
        <dbReference type="Rhea" id="RHEA:46608"/>
        <dbReference type="Rhea" id="RHEA-COMP:11060"/>
        <dbReference type="Rhea" id="RHEA-COMP:11605"/>
        <dbReference type="ChEBI" id="CHEBI:15378"/>
        <dbReference type="ChEBI" id="CHEBI:30013"/>
        <dbReference type="ChEBI" id="CHEBI:30616"/>
        <dbReference type="ChEBI" id="CHEBI:61977"/>
        <dbReference type="ChEBI" id="CHEBI:456216"/>
        <dbReference type="EC" id="2.7.11.1"/>
    </reaction>
</comment>
<keyword evidence="9" id="KW-0067">ATP-binding</keyword>
<evidence type="ECO:0000256" key="9">
    <source>
        <dbReference type="ARBA" id="ARBA00022840"/>
    </source>
</evidence>
<comment type="subcellular location">
    <subcellularLocation>
        <location evidence="1">Cell membrane</location>
        <topology evidence="1">Single-pass membrane protein</topology>
    </subcellularLocation>
</comment>
<dbReference type="GO" id="GO:0004674">
    <property type="term" value="F:protein serine/threonine kinase activity"/>
    <property type="evidence" value="ECO:0007669"/>
    <property type="project" value="UniProtKB-KW"/>
</dbReference>
<evidence type="ECO:0000256" key="3">
    <source>
        <dbReference type="ARBA" id="ARBA00022475"/>
    </source>
</evidence>
<accession>A0A7J6HW22</accession>
<proteinExistence type="predicted"/>
<keyword evidence="11" id="KW-0472">Membrane</keyword>
<evidence type="ECO:0000256" key="2">
    <source>
        <dbReference type="ARBA" id="ARBA00012513"/>
    </source>
</evidence>
<dbReference type="InterPro" id="IPR047117">
    <property type="entry name" value="PERK1-13-like"/>
</dbReference>
<keyword evidence="8" id="KW-0418">Kinase</keyword>
<keyword evidence="15" id="KW-1185">Reference proteome</keyword>
<evidence type="ECO:0000313" key="14">
    <source>
        <dbReference type="EMBL" id="KAF4399185.1"/>
    </source>
</evidence>
<keyword evidence="5" id="KW-0808">Transferase</keyword>
<dbReference type="InterPro" id="IPR011009">
    <property type="entry name" value="Kinase-like_dom_sf"/>
</dbReference>
<dbReference type="EC" id="2.7.11.1" evidence="2"/>
<keyword evidence="7" id="KW-0547">Nucleotide-binding</keyword>
<evidence type="ECO:0000256" key="12">
    <source>
        <dbReference type="ARBA" id="ARBA00047899"/>
    </source>
</evidence>
<name>A0A7J6HW22_CANSA</name>
<evidence type="ECO:0000256" key="10">
    <source>
        <dbReference type="ARBA" id="ARBA00022989"/>
    </source>
</evidence>
<comment type="catalytic activity">
    <reaction evidence="13">
        <text>L-seryl-[protein] + ATP = O-phospho-L-seryl-[protein] + ADP + H(+)</text>
        <dbReference type="Rhea" id="RHEA:17989"/>
        <dbReference type="Rhea" id="RHEA-COMP:9863"/>
        <dbReference type="Rhea" id="RHEA-COMP:11604"/>
        <dbReference type="ChEBI" id="CHEBI:15378"/>
        <dbReference type="ChEBI" id="CHEBI:29999"/>
        <dbReference type="ChEBI" id="CHEBI:30616"/>
        <dbReference type="ChEBI" id="CHEBI:83421"/>
        <dbReference type="ChEBI" id="CHEBI:456216"/>
        <dbReference type="EC" id="2.7.11.1"/>
    </reaction>
</comment>
<dbReference type="SUPFAM" id="SSF56112">
    <property type="entry name" value="Protein kinase-like (PK-like)"/>
    <property type="match status" value="1"/>
</dbReference>
<dbReference type="Proteomes" id="UP000583929">
    <property type="component" value="Unassembled WGS sequence"/>
</dbReference>
<evidence type="ECO:0000256" key="7">
    <source>
        <dbReference type="ARBA" id="ARBA00022741"/>
    </source>
</evidence>
<dbReference type="GO" id="GO:0005524">
    <property type="term" value="F:ATP binding"/>
    <property type="evidence" value="ECO:0007669"/>
    <property type="project" value="UniProtKB-KW"/>
</dbReference>
<dbReference type="Gene3D" id="1.10.510.10">
    <property type="entry name" value="Transferase(Phosphotransferase) domain 1"/>
    <property type="match status" value="1"/>
</dbReference>
<evidence type="ECO:0000313" key="15">
    <source>
        <dbReference type="Proteomes" id="UP000583929"/>
    </source>
</evidence>
<dbReference type="PANTHER" id="PTHR47982">
    <property type="entry name" value="PROLINE-RICH RECEPTOR-LIKE PROTEIN KINASE PERK4"/>
    <property type="match status" value="1"/>
</dbReference>
<dbReference type="EMBL" id="JAATIQ010000022">
    <property type="protein sequence ID" value="KAF4399185.1"/>
    <property type="molecule type" value="Genomic_DNA"/>
</dbReference>
<organism evidence="14 15">
    <name type="scientific">Cannabis sativa</name>
    <name type="common">Hemp</name>
    <name type="synonym">Marijuana</name>
    <dbReference type="NCBI Taxonomy" id="3483"/>
    <lineage>
        <taxon>Eukaryota</taxon>
        <taxon>Viridiplantae</taxon>
        <taxon>Streptophyta</taxon>
        <taxon>Embryophyta</taxon>
        <taxon>Tracheophyta</taxon>
        <taxon>Spermatophyta</taxon>
        <taxon>Magnoliopsida</taxon>
        <taxon>eudicotyledons</taxon>
        <taxon>Gunneridae</taxon>
        <taxon>Pentapetalae</taxon>
        <taxon>rosids</taxon>
        <taxon>fabids</taxon>
        <taxon>Rosales</taxon>
        <taxon>Cannabaceae</taxon>
        <taxon>Cannabis</taxon>
    </lineage>
</organism>
<dbReference type="GO" id="GO:0005886">
    <property type="term" value="C:plasma membrane"/>
    <property type="evidence" value="ECO:0007669"/>
    <property type="project" value="UniProtKB-SubCell"/>
</dbReference>
<keyword evidence="3" id="KW-1003">Cell membrane</keyword>
<evidence type="ECO:0000256" key="13">
    <source>
        <dbReference type="ARBA" id="ARBA00048679"/>
    </source>
</evidence>
<sequence length="67" mass="7325">MTQHLLTKIDSAPGERIVVSEFVGSASLDFYLHRNPDGVSLLDWSRCLKIAAGAAKGLEYLHEGLLN</sequence>
<reference evidence="14 15" key="1">
    <citation type="journal article" date="2020" name="bioRxiv">
        <title>Sequence and annotation of 42 cannabis genomes reveals extensive copy number variation in cannabinoid synthesis and pathogen resistance genes.</title>
        <authorList>
            <person name="Mckernan K.J."/>
            <person name="Helbert Y."/>
            <person name="Kane L.T."/>
            <person name="Ebling H."/>
            <person name="Zhang L."/>
            <person name="Liu B."/>
            <person name="Eaton Z."/>
            <person name="Mclaughlin S."/>
            <person name="Kingan S."/>
            <person name="Baybayan P."/>
            <person name="Concepcion G."/>
            <person name="Jordan M."/>
            <person name="Riva A."/>
            <person name="Barbazuk W."/>
            <person name="Harkins T."/>
        </authorList>
    </citation>
    <scope>NUCLEOTIDE SEQUENCE [LARGE SCALE GENOMIC DNA]</scope>
    <source>
        <strain evidence="15">cv. Jamaican Lion 4</strain>
        <tissue evidence="14">Leaf</tissue>
    </source>
</reference>
<keyword evidence="6" id="KW-0812">Transmembrane</keyword>
<protein>
    <recommendedName>
        <fullName evidence="2">non-specific serine/threonine protein kinase</fullName>
        <ecNumber evidence="2">2.7.11.1</ecNumber>
    </recommendedName>
</protein>
<evidence type="ECO:0000256" key="6">
    <source>
        <dbReference type="ARBA" id="ARBA00022692"/>
    </source>
</evidence>
<evidence type="ECO:0000256" key="11">
    <source>
        <dbReference type="ARBA" id="ARBA00023136"/>
    </source>
</evidence>
<evidence type="ECO:0000256" key="4">
    <source>
        <dbReference type="ARBA" id="ARBA00022527"/>
    </source>
</evidence>